<reference evidence="3" key="1">
    <citation type="submission" date="2024-06" db="UniProtKB">
        <authorList>
            <consortium name="RefSeq"/>
        </authorList>
    </citation>
    <scope>NUCLEOTIDE SEQUENCE [LARGE SCALE GENOMIC DNA]</scope>
    <source>
        <strain evidence="3">J_2021</strain>
    </source>
</reference>
<protein>
    <submittedName>
        <fullName evidence="4">Uncharacterized protein aff4.S isoform X3</fullName>
    </submittedName>
</protein>
<evidence type="ECO:0000313" key="3">
    <source>
        <dbReference type="Proteomes" id="UP000186698"/>
    </source>
</evidence>
<dbReference type="CDD" id="cd10442">
    <property type="entry name" value="GIY-YIG_PLEs"/>
    <property type="match status" value="1"/>
</dbReference>
<organism evidence="3 4">
    <name type="scientific">Xenopus laevis</name>
    <name type="common">African clawed frog</name>
    <dbReference type="NCBI Taxonomy" id="8355"/>
    <lineage>
        <taxon>Eukaryota</taxon>
        <taxon>Metazoa</taxon>
        <taxon>Chordata</taxon>
        <taxon>Craniata</taxon>
        <taxon>Vertebrata</taxon>
        <taxon>Euteleostomi</taxon>
        <taxon>Amphibia</taxon>
        <taxon>Batrachia</taxon>
        <taxon>Anura</taxon>
        <taxon>Pipoidea</taxon>
        <taxon>Pipidae</taxon>
        <taxon>Xenopodinae</taxon>
        <taxon>Xenopus</taxon>
        <taxon>Xenopus</taxon>
    </lineage>
</organism>
<name>A0A8J1MUI2_XENLA</name>
<dbReference type="GeneID" id="108712406"/>
<evidence type="ECO:0000256" key="1">
    <source>
        <dbReference type="SAM" id="MobiDB-lite"/>
    </source>
</evidence>
<evidence type="ECO:0000259" key="2">
    <source>
        <dbReference type="PROSITE" id="PS50878"/>
    </source>
</evidence>
<dbReference type="RefSeq" id="XP_041444675.1">
    <property type="nucleotide sequence ID" value="XM_041588741.1"/>
</dbReference>
<dbReference type="InterPro" id="IPR058912">
    <property type="entry name" value="HTH_animal"/>
</dbReference>
<dbReference type="AlphaFoldDB" id="A0A8J1MUI2"/>
<dbReference type="PANTHER" id="PTHR21301:SF10">
    <property type="entry name" value="REVERSE TRANSCRIPTASE DOMAIN-CONTAINING PROTEIN"/>
    <property type="match status" value="1"/>
</dbReference>
<accession>A0A8J1MUI2</accession>
<dbReference type="InterPro" id="IPR000477">
    <property type="entry name" value="RT_dom"/>
</dbReference>
<dbReference type="Pfam" id="PF00078">
    <property type="entry name" value="RVT_1"/>
    <property type="match status" value="1"/>
</dbReference>
<feature type="domain" description="Reverse transcriptase" evidence="2">
    <location>
        <begin position="479"/>
        <end position="726"/>
    </location>
</feature>
<dbReference type="PANTHER" id="PTHR21301">
    <property type="entry name" value="REVERSE TRANSCRIPTASE"/>
    <property type="match status" value="1"/>
</dbReference>
<evidence type="ECO:0000313" key="4">
    <source>
        <dbReference type="RefSeq" id="XP_041444675.1"/>
    </source>
</evidence>
<dbReference type="PROSITE" id="PS50878">
    <property type="entry name" value="RT_POL"/>
    <property type="match status" value="1"/>
</dbReference>
<feature type="region of interest" description="Disordered" evidence="1">
    <location>
        <begin position="208"/>
        <end position="247"/>
    </location>
</feature>
<keyword evidence="3" id="KW-1185">Reference proteome</keyword>
<gene>
    <name evidence="4" type="primary">aff4.S</name>
</gene>
<dbReference type="CTD" id="108712406"/>
<dbReference type="Pfam" id="PF26215">
    <property type="entry name" value="HTH_animal"/>
    <property type="match status" value="1"/>
</dbReference>
<reference evidence="4" key="2">
    <citation type="submission" date="2025-08" db="UniProtKB">
        <authorList>
            <consortium name="RefSeq"/>
        </authorList>
    </citation>
    <scope>IDENTIFICATION</scope>
    <source>
        <strain evidence="4">J_2021</strain>
        <tissue evidence="4">Erythrocytes</tissue>
    </source>
</reference>
<proteinExistence type="predicted"/>
<dbReference type="Proteomes" id="UP000186698">
    <property type="component" value="Chromosome 3S"/>
</dbReference>
<sequence>MDEYIDRAFLSNDYAETWHISEADADRVLWQLSHTELPCKSNEADIAAEWERLKRREVDLDLHGMFLSDYYRLKRIPRGFRIRNIPTIGRSNPEFCKKWIGVLNKCSLDLMILVIEEVSSDIIKVRKSLSSHETEHQAVLSGEAFNAALSKARASLEQYKQDLVRFKKEKLRRVNEDYTNCRLYRWLSGGCDPDQQAGRFRRAPRYKLKKPLNTVDNSSGDSDGDDLSAERSRGQEGNAAVPTSVESPPCFNPLNSLVSFFRGAPSWEGQTTVRTYKKYPTRRGQRRKGIQTLAVPIFNLSQHTLSPSELSILQKGLSFVPTCHLDSLDWDIDFFKLCRGLCLRDHFRDSPVTTEEPAKLKLKSLFTPPCVHPTIKLFKHAVEQGMEANTVIPRVRQNITKDERAAIKTLQEDTNLIIRPADKGGGIVLLNYSEYRDEILGQLGTKDVYKQLSGDPIKSFKSQVDGVLNQAFEDDIIDSTLKEYLKQEFPICPTLYTLPKVHKSLIKPPGRPIVSSRGSLLHPIGIYLDVILQPVVQNTPTYLRDTPHLLECLRSLVIPVGKKCWLASLDVVSLYTCIPHGAGIEAVRRSLEEYANYVGPPIPFVLELLRLALTMNYFRFQSDFFLQVSGTSMGAAMAPSYANLFMHQFEQHYIVPKYGDRILFFRRYIDDVIIVWSGTEDEFQLMVRELNALDSPVKFTHEIHPELIHFLDIEIWKREDHIEYTLFRKSTDKNVLLHYNSCHPGPMKKSLPISQFCRVLRNNSNSEVAEQQLSSMRSLFLDSGYPESVLEQALILARQRVSTPRAHTNSPPKFIYSTKYTTGSHRTKKLVSNHWSIIQADAGLKSVVPKDLMTCYRRGTNLKDLLVKTDPVGCYQKGQNTWLRNDLPGCFRCPNCTSCRFMTLGNSFLHPQTGKRFLIKHHITCTTTHIIYLITCPCGLSYVGKTDQTLRLRMDGHRSAIRTAFRNGYTNKPVANHFLEVGHRLPTFRFIAIDHIPPPRRGGDRSKILLQREVFWTRKLNTLAPAGLNDQCSLLCFLEQR</sequence>